<dbReference type="Proteomes" id="UP000011550">
    <property type="component" value="Unassembled WGS sequence"/>
</dbReference>
<dbReference type="RefSeq" id="WP_008321858.1">
    <property type="nucleotide sequence ID" value="NZ_AOLN01000019.1"/>
</dbReference>
<keyword evidence="2" id="KW-1185">Reference proteome</keyword>
<evidence type="ECO:0000313" key="1">
    <source>
        <dbReference type="EMBL" id="ELZ90381.1"/>
    </source>
</evidence>
<evidence type="ECO:0000313" key="2">
    <source>
        <dbReference type="Proteomes" id="UP000011550"/>
    </source>
</evidence>
<proteinExistence type="predicted"/>
<dbReference type="PATRIC" id="fig|662479.7.peg.3436"/>
<organism evidence="1 2">
    <name type="scientific">Haloferax mucosum ATCC BAA-1512</name>
    <dbReference type="NCBI Taxonomy" id="662479"/>
    <lineage>
        <taxon>Archaea</taxon>
        <taxon>Methanobacteriati</taxon>
        <taxon>Methanobacteriota</taxon>
        <taxon>Stenosarchaea group</taxon>
        <taxon>Halobacteria</taxon>
        <taxon>Halobacteriales</taxon>
        <taxon>Haloferacaceae</taxon>
        <taxon>Haloferax</taxon>
    </lineage>
</organism>
<accession>M0I0Y8</accession>
<dbReference type="STRING" id="662479.C440_16921"/>
<dbReference type="EMBL" id="AOLN01000019">
    <property type="protein sequence ID" value="ELZ90381.1"/>
    <property type="molecule type" value="Genomic_DNA"/>
</dbReference>
<name>M0I0Y8_9EURY</name>
<protein>
    <submittedName>
        <fullName evidence="1">Uncharacterized protein</fullName>
    </submittedName>
</protein>
<sequence>MSTDPVIYDELLYTSVNGRVAIYDLEEKRDPRWVTEQGIAGTSEPPPSMKLTCT</sequence>
<reference evidence="1 2" key="1">
    <citation type="journal article" date="2014" name="PLoS Genet.">
        <title>Phylogenetically driven sequencing of extremely halophilic archaea reveals strategies for static and dynamic osmo-response.</title>
        <authorList>
            <person name="Becker E.A."/>
            <person name="Seitzer P.M."/>
            <person name="Tritt A."/>
            <person name="Larsen D."/>
            <person name="Krusor M."/>
            <person name="Yao A.I."/>
            <person name="Wu D."/>
            <person name="Madern D."/>
            <person name="Eisen J.A."/>
            <person name="Darling A.E."/>
            <person name="Facciotti M.T."/>
        </authorList>
    </citation>
    <scope>NUCLEOTIDE SEQUENCE [LARGE SCALE GENOMIC DNA]</scope>
    <source>
        <strain evidence="1 2">ATCC BAA-1512</strain>
    </source>
</reference>
<dbReference type="AlphaFoldDB" id="M0I0Y8"/>
<gene>
    <name evidence="1" type="ORF">C440_16921</name>
</gene>
<comment type="caution">
    <text evidence="1">The sequence shown here is derived from an EMBL/GenBank/DDBJ whole genome shotgun (WGS) entry which is preliminary data.</text>
</comment>